<proteinExistence type="predicted"/>
<comment type="caution">
    <text evidence="3">The sequence shown here is derived from an EMBL/GenBank/DDBJ whole genome shotgun (WGS) entry which is preliminary data.</text>
</comment>
<evidence type="ECO:0000256" key="2">
    <source>
        <dbReference type="SAM" id="SignalP"/>
    </source>
</evidence>
<dbReference type="RefSeq" id="WP_176065610.1">
    <property type="nucleotide sequence ID" value="NZ_BJTG01000005.1"/>
</dbReference>
<gene>
    <name evidence="3" type="ORF">AMYX_24950</name>
</gene>
<feature type="signal peptide" evidence="2">
    <location>
        <begin position="1"/>
        <end position="22"/>
    </location>
</feature>
<protein>
    <submittedName>
        <fullName evidence="3">Uncharacterized protein</fullName>
    </submittedName>
</protein>
<dbReference type="AlphaFoldDB" id="A0A7I9VMX7"/>
<evidence type="ECO:0000313" key="3">
    <source>
        <dbReference type="EMBL" id="GEJ57754.1"/>
    </source>
</evidence>
<feature type="region of interest" description="Disordered" evidence="1">
    <location>
        <begin position="81"/>
        <end position="120"/>
    </location>
</feature>
<feature type="compositionally biased region" description="Low complexity" evidence="1">
    <location>
        <begin position="93"/>
        <end position="120"/>
    </location>
</feature>
<dbReference type="EMBL" id="BJTG01000005">
    <property type="protein sequence ID" value="GEJ57754.1"/>
    <property type="molecule type" value="Genomic_DNA"/>
</dbReference>
<organism evidence="3 4">
    <name type="scientific">Anaeromyxobacter diazotrophicus</name>
    <dbReference type="NCBI Taxonomy" id="2590199"/>
    <lineage>
        <taxon>Bacteria</taxon>
        <taxon>Pseudomonadati</taxon>
        <taxon>Myxococcota</taxon>
        <taxon>Myxococcia</taxon>
        <taxon>Myxococcales</taxon>
        <taxon>Cystobacterineae</taxon>
        <taxon>Anaeromyxobacteraceae</taxon>
        <taxon>Anaeromyxobacter</taxon>
    </lineage>
</organism>
<evidence type="ECO:0000256" key="1">
    <source>
        <dbReference type="SAM" id="MobiDB-lite"/>
    </source>
</evidence>
<keyword evidence="4" id="KW-1185">Reference proteome</keyword>
<reference evidence="4" key="1">
    <citation type="journal article" date="2020" name="Appl. Environ. Microbiol.">
        <title>Diazotrophic Anaeromyxobacter Isolates from Soils.</title>
        <authorList>
            <person name="Masuda Y."/>
            <person name="Yamanaka H."/>
            <person name="Xu Z.X."/>
            <person name="Shiratori Y."/>
            <person name="Aono T."/>
            <person name="Amachi S."/>
            <person name="Senoo K."/>
            <person name="Itoh H."/>
        </authorList>
    </citation>
    <scope>NUCLEOTIDE SEQUENCE [LARGE SCALE GENOMIC DNA]</scope>
    <source>
        <strain evidence="4">R267</strain>
    </source>
</reference>
<evidence type="ECO:0000313" key="4">
    <source>
        <dbReference type="Proteomes" id="UP000503640"/>
    </source>
</evidence>
<name>A0A7I9VMX7_9BACT</name>
<sequence>MKQLVPGLAVSLLALAAGPAFASNDRPPDADDAQPRATWTFDQLAEQPVPNDDTTYAVAAHEAAPAQPGFSAFLVALPVGDGGPGEELRGGEARAAAPERPAQAAAQGPATGPSTPACGC</sequence>
<dbReference type="Proteomes" id="UP000503640">
    <property type="component" value="Unassembled WGS sequence"/>
</dbReference>
<feature type="chain" id="PRO_5029446493" evidence="2">
    <location>
        <begin position="23"/>
        <end position="120"/>
    </location>
</feature>
<accession>A0A7I9VMX7</accession>
<keyword evidence="2" id="KW-0732">Signal</keyword>